<feature type="chain" id="PRO_5032660266" evidence="2">
    <location>
        <begin position="18"/>
        <end position="184"/>
    </location>
</feature>
<dbReference type="EMBL" id="JACDXJ010000001">
    <property type="protein sequence ID" value="MBA1157880.1"/>
    <property type="molecule type" value="Genomic_DNA"/>
</dbReference>
<name>A0A838BRA4_9HYPH</name>
<dbReference type="AlphaFoldDB" id="A0A838BRA4"/>
<evidence type="ECO:0000313" key="4">
    <source>
        <dbReference type="Proteomes" id="UP000572984"/>
    </source>
</evidence>
<reference evidence="3 4" key="1">
    <citation type="submission" date="2020-07" db="EMBL/GenBank/DDBJ databases">
        <title>Draft genome and description of Microvirga mediterraneensis Marseille-Q2068 sp. nov.</title>
        <authorList>
            <person name="Boxberger M."/>
        </authorList>
    </citation>
    <scope>NUCLEOTIDE SEQUENCE [LARGE SCALE GENOMIC DNA]</scope>
    <source>
        <strain evidence="3 4">Marseille-Q2068</strain>
    </source>
</reference>
<sequence length="184" mass="19198">MKSSTGLKLTLMTGAAAAGLSFCSAPQKSFSNVAECVGAGNTEALCRGAYEAALAEHVQSAPTFASLQDCRANVDVDQCISTLKRDSNGTVSNVIVPMMAGYMLGQNVRDERENQGSTGGGSGRYFYGGRSYGGAPLYQSRRNPGNYWTAPELRTSTFPSSRPNVRTATVSRGGFGGHSSFGGG</sequence>
<evidence type="ECO:0000256" key="1">
    <source>
        <dbReference type="SAM" id="MobiDB-lite"/>
    </source>
</evidence>
<feature type="region of interest" description="Disordered" evidence="1">
    <location>
        <begin position="154"/>
        <end position="184"/>
    </location>
</feature>
<comment type="caution">
    <text evidence="3">The sequence shown here is derived from an EMBL/GenBank/DDBJ whole genome shotgun (WGS) entry which is preliminary data.</text>
</comment>
<proteinExistence type="predicted"/>
<keyword evidence="2" id="KW-0732">Signal</keyword>
<accession>A0A838BRA4</accession>
<dbReference type="Proteomes" id="UP000572984">
    <property type="component" value="Unassembled WGS sequence"/>
</dbReference>
<protein>
    <submittedName>
        <fullName evidence="3">DUF1190 domain-containing protein</fullName>
    </submittedName>
</protein>
<organism evidence="3 4">
    <name type="scientific">Microvirga mediterraneensis</name>
    <dbReference type="NCBI Taxonomy" id="2754695"/>
    <lineage>
        <taxon>Bacteria</taxon>
        <taxon>Pseudomonadati</taxon>
        <taxon>Pseudomonadota</taxon>
        <taxon>Alphaproteobacteria</taxon>
        <taxon>Hyphomicrobiales</taxon>
        <taxon>Methylobacteriaceae</taxon>
        <taxon>Microvirga</taxon>
    </lineage>
</organism>
<evidence type="ECO:0000313" key="3">
    <source>
        <dbReference type="EMBL" id="MBA1157880.1"/>
    </source>
</evidence>
<dbReference type="Pfam" id="PF06693">
    <property type="entry name" value="DUF1190"/>
    <property type="match status" value="1"/>
</dbReference>
<dbReference type="InterPro" id="IPR009576">
    <property type="entry name" value="Biofilm_formation_YgiB"/>
</dbReference>
<feature type="signal peptide" evidence="2">
    <location>
        <begin position="1"/>
        <end position="17"/>
    </location>
</feature>
<feature type="compositionally biased region" description="Gly residues" evidence="1">
    <location>
        <begin position="173"/>
        <end position="184"/>
    </location>
</feature>
<dbReference type="RefSeq" id="WP_181053313.1">
    <property type="nucleotide sequence ID" value="NZ_JACDXJ010000001.1"/>
</dbReference>
<feature type="compositionally biased region" description="Polar residues" evidence="1">
    <location>
        <begin position="154"/>
        <end position="170"/>
    </location>
</feature>
<evidence type="ECO:0000256" key="2">
    <source>
        <dbReference type="SAM" id="SignalP"/>
    </source>
</evidence>
<keyword evidence="4" id="KW-1185">Reference proteome</keyword>
<gene>
    <name evidence="3" type="ORF">H0S73_17350</name>
</gene>